<dbReference type="GO" id="GO:0016810">
    <property type="term" value="F:hydrolase activity, acting on carbon-nitrogen (but not peptide) bonds"/>
    <property type="evidence" value="ECO:0007669"/>
    <property type="project" value="InterPro"/>
</dbReference>
<evidence type="ECO:0000313" key="2">
    <source>
        <dbReference type="EMBL" id="GLR69653.1"/>
    </source>
</evidence>
<dbReference type="Gene3D" id="3.40.50.10910">
    <property type="entry name" value="Amidohydrolase"/>
    <property type="match status" value="1"/>
</dbReference>
<comment type="caution">
    <text evidence="2">The sequence shown here is derived from an EMBL/GenBank/DDBJ whole genome shotgun (WGS) entry which is preliminary data.</text>
</comment>
<keyword evidence="3" id="KW-1185">Reference proteome</keyword>
<feature type="domain" description="Amidohydrolase-related" evidence="1">
    <location>
        <begin position="91"/>
        <end position="433"/>
    </location>
</feature>
<name>A0AA37SZT8_9ALTE</name>
<dbReference type="SUPFAM" id="SSF51338">
    <property type="entry name" value="Composite domain of metallo-dependent hydrolases"/>
    <property type="match status" value="1"/>
</dbReference>
<sequence length="462" mass="51005">MGLFLLNKRRLKHAFSSFILSCVVMSCANTQSYAISVEKRYILQNVNIVDVVTGDVKKAHQVYVEDGIIQQISASNIQKPRVQIIDAKGGFLLPGLIDMHVHAYDKSAFELALSHGVTHVRIMNGIPNHLHWKQQQKEGSWLASSLTVSTPIVHSRIEPPLSWTANNGEEARRLVQKAKALGYDLIKAYGSMDKASLSAMIDEANALNIPIAKHGPHPPTGLSWEALANMQSLEHVEDIYQGILGHSHDETLIPSAIEKVSQVGVPITPTLNIFWQLTKISEFKNAFVDSLPAGYISPFIAFYQKQNQVKRWLNSQDEMVAYNIKTLSFLKKITNQLALSNVPLLVGSDAGVLLSPHGLATINEMMLLQSAGLSNIEVIRAATINAANALALDSKLGVIDEGLQADFILLEDNPLQDLTTLNNVIAVSKEGKWLGKEQLLALRENARNNHNVFSEMWTLFSN</sequence>
<dbReference type="SUPFAM" id="SSF51556">
    <property type="entry name" value="Metallo-dependent hydrolases"/>
    <property type="match status" value="1"/>
</dbReference>
<dbReference type="AlphaFoldDB" id="A0AA37SZT8"/>
<dbReference type="InterPro" id="IPR006680">
    <property type="entry name" value="Amidohydro-rel"/>
</dbReference>
<reference evidence="2" key="2">
    <citation type="submission" date="2023-01" db="EMBL/GenBank/DDBJ databases">
        <title>Draft genome sequence of Agaribacter marinus strain NBRC 110023.</title>
        <authorList>
            <person name="Sun Q."/>
            <person name="Mori K."/>
        </authorList>
    </citation>
    <scope>NUCLEOTIDE SEQUENCE</scope>
    <source>
        <strain evidence="2">NBRC 110023</strain>
    </source>
</reference>
<reference evidence="2" key="1">
    <citation type="journal article" date="2014" name="Int. J. Syst. Evol. Microbiol.">
        <title>Complete genome sequence of Corynebacterium casei LMG S-19264T (=DSM 44701T), isolated from a smear-ripened cheese.</title>
        <authorList>
            <consortium name="US DOE Joint Genome Institute (JGI-PGF)"/>
            <person name="Walter F."/>
            <person name="Albersmeier A."/>
            <person name="Kalinowski J."/>
            <person name="Ruckert C."/>
        </authorList>
    </citation>
    <scope>NUCLEOTIDE SEQUENCE</scope>
    <source>
        <strain evidence="2">NBRC 110023</strain>
    </source>
</reference>
<dbReference type="PANTHER" id="PTHR43135:SF3">
    <property type="entry name" value="ALPHA-D-RIBOSE 1-METHYLPHOSPHONATE 5-TRIPHOSPHATE DIPHOSPHATASE"/>
    <property type="match status" value="1"/>
</dbReference>
<dbReference type="Pfam" id="PF01979">
    <property type="entry name" value="Amidohydro_1"/>
    <property type="match status" value="1"/>
</dbReference>
<dbReference type="Gene3D" id="1.20.58.520">
    <property type="entry name" value="Amidohydrolase"/>
    <property type="match status" value="1"/>
</dbReference>
<dbReference type="EMBL" id="BSOT01000005">
    <property type="protein sequence ID" value="GLR69653.1"/>
    <property type="molecule type" value="Genomic_DNA"/>
</dbReference>
<dbReference type="InterPro" id="IPR032466">
    <property type="entry name" value="Metal_Hydrolase"/>
</dbReference>
<dbReference type="Proteomes" id="UP001156601">
    <property type="component" value="Unassembled WGS sequence"/>
</dbReference>
<evidence type="ECO:0000259" key="1">
    <source>
        <dbReference type="Pfam" id="PF01979"/>
    </source>
</evidence>
<dbReference type="InterPro" id="IPR051781">
    <property type="entry name" value="Metallo-dep_Hydrolase"/>
</dbReference>
<protein>
    <submittedName>
        <fullName evidence="2">Amidohydrolase</fullName>
    </submittedName>
</protein>
<dbReference type="PANTHER" id="PTHR43135">
    <property type="entry name" value="ALPHA-D-RIBOSE 1-METHYLPHOSPHONATE 5-TRIPHOSPHATE DIPHOSPHATASE"/>
    <property type="match status" value="1"/>
</dbReference>
<accession>A0AA37SZT8</accession>
<proteinExistence type="predicted"/>
<dbReference type="InterPro" id="IPR011059">
    <property type="entry name" value="Metal-dep_hydrolase_composite"/>
</dbReference>
<dbReference type="Gene3D" id="3.30.110.90">
    <property type="entry name" value="Amidohydrolase"/>
    <property type="match status" value="1"/>
</dbReference>
<evidence type="ECO:0000313" key="3">
    <source>
        <dbReference type="Proteomes" id="UP001156601"/>
    </source>
</evidence>
<organism evidence="2 3">
    <name type="scientific">Agaribacter marinus</name>
    <dbReference type="NCBI Taxonomy" id="1431249"/>
    <lineage>
        <taxon>Bacteria</taxon>
        <taxon>Pseudomonadati</taxon>
        <taxon>Pseudomonadota</taxon>
        <taxon>Gammaproteobacteria</taxon>
        <taxon>Alteromonadales</taxon>
        <taxon>Alteromonadaceae</taxon>
        <taxon>Agaribacter</taxon>
    </lineage>
</organism>
<gene>
    <name evidence="2" type="ORF">GCM10007852_05610</name>
</gene>
<dbReference type="Gene3D" id="2.30.40.10">
    <property type="entry name" value="Urease, subunit C, domain 1"/>
    <property type="match status" value="1"/>
</dbReference>